<feature type="transmembrane region" description="Helical" evidence="8">
    <location>
        <begin position="275"/>
        <end position="296"/>
    </location>
</feature>
<feature type="domain" description="Major facilitator superfamily (MFS) profile" evidence="9">
    <location>
        <begin position="9"/>
        <end position="395"/>
    </location>
</feature>
<keyword evidence="6 8" id="KW-1133">Transmembrane helix</keyword>
<reference evidence="10 11" key="1">
    <citation type="submission" date="2016-10" db="EMBL/GenBank/DDBJ databases">
        <authorList>
            <person name="de Groot N.N."/>
        </authorList>
    </citation>
    <scope>NUCLEOTIDE SEQUENCE [LARGE SCALE GENOMIC DNA]</scope>
    <source>
        <strain evidence="10 11">DSM 27842</strain>
    </source>
</reference>
<evidence type="ECO:0000256" key="3">
    <source>
        <dbReference type="ARBA" id="ARBA00022448"/>
    </source>
</evidence>
<comment type="similarity">
    <text evidence="2 8">Belongs to the major facilitator superfamily. Bcr/CmlA family.</text>
</comment>
<dbReference type="RefSeq" id="WP_093118951.1">
    <property type="nucleotide sequence ID" value="NZ_FODS01000015.1"/>
</dbReference>
<feature type="transmembrane region" description="Helical" evidence="8">
    <location>
        <begin position="302"/>
        <end position="320"/>
    </location>
</feature>
<dbReference type="PRINTS" id="PR01035">
    <property type="entry name" value="TCRTETA"/>
</dbReference>
<evidence type="ECO:0000256" key="7">
    <source>
        <dbReference type="ARBA" id="ARBA00023136"/>
    </source>
</evidence>
<dbReference type="OrthoDB" id="9800416at2"/>
<keyword evidence="8" id="KW-0997">Cell inner membrane</keyword>
<keyword evidence="11" id="KW-1185">Reference proteome</keyword>
<feature type="transmembrane region" description="Helical" evidence="8">
    <location>
        <begin position="240"/>
        <end position="263"/>
    </location>
</feature>
<name>A0A1H8TCC1_9RHOB</name>
<feature type="transmembrane region" description="Helical" evidence="8">
    <location>
        <begin position="160"/>
        <end position="180"/>
    </location>
</feature>
<organism evidence="10 11">
    <name type="scientific">Salinihabitans flavidus</name>
    <dbReference type="NCBI Taxonomy" id="569882"/>
    <lineage>
        <taxon>Bacteria</taxon>
        <taxon>Pseudomonadati</taxon>
        <taxon>Pseudomonadota</taxon>
        <taxon>Alphaproteobacteria</taxon>
        <taxon>Rhodobacterales</taxon>
        <taxon>Roseobacteraceae</taxon>
        <taxon>Salinihabitans</taxon>
    </lineage>
</organism>
<evidence type="ECO:0000256" key="5">
    <source>
        <dbReference type="ARBA" id="ARBA00022692"/>
    </source>
</evidence>
<keyword evidence="7 8" id="KW-0472">Membrane</keyword>
<evidence type="ECO:0000256" key="4">
    <source>
        <dbReference type="ARBA" id="ARBA00022475"/>
    </source>
</evidence>
<evidence type="ECO:0000256" key="1">
    <source>
        <dbReference type="ARBA" id="ARBA00004651"/>
    </source>
</evidence>
<dbReference type="InterPro" id="IPR036259">
    <property type="entry name" value="MFS_trans_sf"/>
</dbReference>
<comment type="subcellular location">
    <subcellularLocation>
        <location evidence="8">Cell inner membrane</location>
        <topology evidence="8">Multi-pass membrane protein</topology>
    </subcellularLocation>
    <subcellularLocation>
        <location evidence="1">Cell membrane</location>
        <topology evidence="1">Multi-pass membrane protein</topology>
    </subcellularLocation>
</comment>
<dbReference type="Pfam" id="PF07690">
    <property type="entry name" value="MFS_1"/>
    <property type="match status" value="1"/>
</dbReference>
<keyword evidence="3 8" id="KW-0813">Transport</keyword>
<protein>
    <recommendedName>
        <fullName evidence="8">Bcr/CflA family efflux transporter</fullName>
    </recommendedName>
</protein>
<evidence type="ECO:0000256" key="2">
    <source>
        <dbReference type="ARBA" id="ARBA00006236"/>
    </source>
</evidence>
<feature type="transmembrane region" description="Helical" evidence="8">
    <location>
        <begin position="332"/>
        <end position="360"/>
    </location>
</feature>
<keyword evidence="5 8" id="KW-0812">Transmembrane</keyword>
<feature type="transmembrane region" description="Helical" evidence="8">
    <location>
        <begin position="43"/>
        <end position="63"/>
    </location>
</feature>
<dbReference type="GO" id="GO:1990961">
    <property type="term" value="P:xenobiotic detoxification by transmembrane export across the plasma membrane"/>
    <property type="evidence" value="ECO:0007669"/>
    <property type="project" value="InterPro"/>
</dbReference>
<dbReference type="InterPro" id="IPR001958">
    <property type="entry name" value="Tet-R_TetA/multi-R_MdtG-like"/>
</dbReference>
<evidence type="ECO:0000256" key="8">
    <source>
        <dbReference type="RuleBase" id="RU365088"/>
    </source>
</evidence>
<dbReference type="InterPro" id="IPR050189">
    <property type="entry name" value="MFS_Efflux_Transporters"/>
</dbReference>
<feature type="transmembrane region" description="Helical" evidence="8">
    <location>
        <begin position="209"/>
        <end position="234"/>
    </location>
</feature>
<dbReference type="GO" id="GO:0042910">
    <property type="term" value="F:xenobiotic transmembrane transporter activity"/>
    <property type="evidence" value="ECO:0007669"/>
    <property type="project" value="InterPro"/>
</dbReference>
<evidence type="ECO:0000313" key="10">
    <source>
        <dbReference type="EMBL" id="SEO88779.1"/>
    </source>
</evidence>
<dbReference type="AlphaFoldDB" id="A0A1H8TCC1"/>
<feature type="transmembrane region" description="Helical" evidence="8">
    <location>
        <begin position="12"/>
        <end position="31"/>
    </location>
</feature>
<evidence type="ECO:0000259" key="9">
    <source>
        <dbReference type="PROSITE" id="PS50850"/>
    </source>
</evidence>
<dbReference type="GO" id="GO:0005886">
    <property type="term" value="C:plasma membrane"/>
    <property type="evidence" value="ECO:0007669"/>
    <property type="project" value="UniProtKB-SubCell"/>
</dbReference>
<proteinExistence type="inferred from homology"/>
<evidence type="ECO:0000256" key="6">
    <source>
        <dbReference type="ARBA" id="ARBA00022989"/>
    </source>
</evidence>
<dbReference type="PROSITE" id="PS50850">
    <property type="entry name" value="MFS"/>
    <property type="match status" value="1"/>
</dbReference>
<gene>
    <name evidence="10" type="ORF">SAMN04490248_11520</name>
</gene>
<feature type="transmembrane region" description="Helical" evidence="8">
    <location>
        <begin position="75"/>
        <end position="94"/>
    </location>
</feature>
<sequence>MQAARTPPRLVTLVLVTAVSVLTLNMFLPSLSGMAEDFGVEYALINLSIAGYLVMAGVLQVIIGSVSDRYGRRPVMLWGMGIFALASLGCVLASDVRVFLICRMVQSAVIAGPVLARAAIRDMVGEREAASLMGYVAMAMAIAPMMGPMVGGAMDVLFGWRASFLFYAVAGGALVILVWADMGETHHARSASFGAQFRAYPELLRSRRFWGYALCYVFSVGAFYAFLAGAPLVASTAFGLSPAVLGIGMGSITGGFFVGNFITGRLARFHAPARMMVAGRLVACGGLAAGLLLYMAGVVHPVAFFAPVVCVGLGNGLTVPGANAGAMSVRPALAGSASGLSGAMTVAGGAAFSTLAGTVLTPGNGIWLLLAIMLGSAGAGLVSALYVAWIDRREGAL</sequence>
<dbReference type="SUPFAM" id="SSF103473">
    <property type="entry name" value="MFS general substrate transporter"/>
    <property type="match status" value="1"/>
</dbReference>
<dbReference type="EMBL" id="FODS01000015">
    <property type="protein sequence ID" value="SEO88779.1"/>
    <property type="molecule type" value="Genomic_DNA"/>
</dbReference>
<dbReference type="Gene3D" id="1.20.1720.10">
    <property type="entry name" value="Multidrug resistance protein D"/>
    <property type="match status" value="1"/>
</dbReference>
<feature type="transmembrane region" description="Helical" evidence="8">
    <location>
        <begin position="366"/>
        <end position="389"/>
    </location>
</feature>
<keyword evidence="4" id="KW-1003">Cell membrane</keyword>
<accession>A0A1H8TCC1</accession>
<dbReference type="NCBIfam" id="TIGR00710">
    <property type="entry name" value="efflux_Bcr_CflA"/>
    <property type="match status" value="1"/>
</dbReference>
<dbReference type="InterPro" id="IPR020846">
    <property type="entry name" value="MFS_dom"/>
</dbReference>
<dbReference type="InterPro" id="IPR011701">
    <property type="entry name" value="MFS"/>
</dbReference>
<evidence type="ECO:0000313" key="11">
    <source>
        <dbReference type="Proteomes" id="UP000198893"/>
    </source>
</evidence>
<feature type="transmembrane region" description="Helical" evidence="8">
    <location>
        <begin position="132"/>
        <end position="154"/>
    </location>
</feature>
<dbReference type="PANTHER" id="PTHR43124">
    <property type="entry name" value="PURINE EFFLUX PUMP PBUE"/>
    <property type="match status" value="1"/>
</dbReference>
<comment type="caution">
    <text evidence="8">Lacks conserved residue(s) required for the propagation of feature annotation.</text>
</comment>
<dbReference type="PANTHER" id="PTHR43124:SF3">
    <property type="entry name" value="CHLORAMPHENICOL EFFLUX PUMP RV0191"/>
    <property type="match status" value="1"/>
</dbReference>
<dbReference type="InterPro" id="IPR004812">
    <property type="entry name" value="Efflux_drug-R_Bcr/CmlA"/>
</dbReference>
<dbReference type="CDD" id="cd17320">
    <property type="entry name" value="MFS_MdfA_MDR_like"/>
    <property type="match status" value="1"/>
</dbReference>
<dbReference type="STRING" id="569882.SAMN04490248_11520"/>
<dbReference type="Proteomes" id="UP000198893">
    <property type="component" value="Unassembled WGS sequence"/>
</dbReference>